<proteinExistence type="predicted"/>
<dbReference type="EMBL" id="JAPFFF010000001">
    <property type="protein sequence ID" value="KAK8900074.1"/>
    <property type="molecule type" value="Genomic_DNA"/>
</dbReference>
<organism evidence="2 3">
    <name type="scientific">Tritrichomonas musculus</name>
    <dbReference type="NCBI Taxonomy" id="1915356"/>
    <lineage>
        <taxon>Eukaryota</taxon>
        <taxon>Metamonada</taxon>
        <taxon>Parabasalia</taxon>
        <taxon>Tritrichomonadida</taxon>
        <taxon>Tritrichomonadidae</taxon>
        <taxon>Tritrichomonas</taxon>
    </lineage>
</organism>
<feature type="compositionally biased region" description="Acidic residues" evidence="1">
    <location>
        <begin position="16"/>
        <end position="37"/>
    </location>
</feature>
<gene>
    <name evidence="2" type="ORF">M9Y10_002397</name>
</gene>
<name>A0ABR2L9P8_9EUKA</name>
<reference evidence="2 3" key="1">
    <citation type="submission" date="2024-04" db="EMBL/GenBank/DDBJ databases">
        <title>Tritrichomonas musculus Genome.</title>
        <authorList>
            <person name="Alves-Ferreira E."/>
            <person name="Grigg M."/>
            <person name="Lorenzi H."/>
            <person name="Galac M."/>
        </authorList>
    </citation>
    <scope>NUCLEOTIDE SEQUENCE [LARGE SCALE GENOMIC DNA]</scope>
    <source>
        <strain evidence="2 3">EAF2021</strain>
    </source>
</reference>
<evidence type="ECO:0000256" key="1">
    <source>
        <dbReference type="SAM" id="MobiDB-lite"/>
    </source>
</evidence>
<sequence length="282" mass="33400">MSRSDSSSQSDKDEQMIDDGSEDDDNSDNNDPDNENENIDKKQAKGKRKKLKRKKINRYFNDDSVKIDIKNDKMFKDIHKYKVSFNFGEKTFTRWISEKVMLEKAKDVLDLYNLRPKKIKKRKIKKSIRRQQKVMDEENFKNANNYDNEKIGDVQVLESNQIQKSSPLPVKPEKVSPKQVKEVQLEEGNNKDQILKTKTKRSIETVLGMKKRENANFPDFIVKFSDSSRYERISWKKMHELYKINLLFFYEQHISEKSLRQCSLPEGIQVEENLHFLTYANS</sequence>
<comment type="caution">
    <text evidence="2">The sequence shown here is derived from an EMBL/GenBank/DDBJ whole genome shotgun (WGS) entry which is preliminary data.</text>
</comment>
<feature type="region of interest" description="Disordered" evidence="1">
    <location>
        <begin position="1"/>
        <end position="53"/>
    </location>
</feature>
<accession>A0ABR2L9P8</accession>
<dbReference type="Proteomes" id="UP001470230">
    <property type="component" value="Unassembled WGS sequence"/>
</dbReference>
<feature type="compositionally biased region" description="Basic residues" evidence="1">
    <location>
        <begin position="44"/>
        <end position="53"/>
    </location>
</feature>
<evidence type="ECO:0000313" key="2">
    <source>
        <dbReference type="EMBL" id="KAK8900074.1"/>
    </source>
</evidence>
<keyword evidence="3" id="KW-1185">Reference proteome</keyword>
<evidence type="ECO:0000313" key="3">
    <source>
        <dbReference type="Proteomes" id="UP001470230"/>
    </source>
</evidence>
<protein>
    <submittedName>
        <fullName evidence="2">Uncharacterized protein</fullName>
    </submittedName>
</protein>